<dbReference type="GO" id="GO:0005737">
    <property type="term" value="C:cytoplasm"/>
    <property type="evidence" value="ECO:0007669"/>
    <property type="project" value="TreeGrafter"/>
</dbReference>
<dbReference type="PANTHER" id="PTHR45527:SF1">
    <property type="entry name" value="FATTY ACID SYNTHASE"/>
    <property type="match status" value="1"/>
</dbReference>
<dbReference type="Proteomes" id="UP000030428">
    <property type="component" value="Unassembled WGS sequence"/>
</dbReference>
<evidence type="ECO:0000313" key="2">
    <source>
        <dbReference type="Proteomes" id="UP000030428"/>
    </source>
</evidence>
<sequence length="89" mass="10284">MLGEILRQPEVPVRALQIMPDTELKKILVEFNEAKTEYPTDQCIHQLFEEQVKKTPDKLAIVYNNTHVTFAELDSASTKLANFLQRLLK</sequence>
<dbReference type="EMBL" id="JSZA02000074">
    <property type="protein sequence ID" value="KHD10932.2"/>
    <property type="molecule type" value="Genomic_DNA"/>
</dbReference>
<gene>
    <name evidence="1" type="ORF">PN36_18625</name>
</gene>
<protein>
    <submittedName>
        <fullName evidence="1">Uncharacterized protein</fullName>
    </submittedName>
</protein>
<name>A0A0A6PK17_9GAMM</name>
<keyword evidence="2" id="KW-1185">Reference proteome</keyword>
<reference evidence="1 2" key="1">
    <citation type="journal article" date="2016" name="Front. Microbiol.">
        <title>Single-Cell (Meta-)Genomics of a Dimorphic Candidatus Thiomargarita nelsonii Reveals Genomic Plasticity.</title>
        <authorList>
            <person name="Flood B.E."/>
            <person name="Fliss P."/>
            <person name="Jones D.S."/>
            <person name="Dick G.J."/>
            <person name="Jain S."/>
            <person name="Kaster A.K."/>
            <person name="Winkel M."/>
            <person name="Mussmann M."/>
            <person name="Bailey J."/>
        </authorList>
    </citation>
    <scope>NUCLEOTIDE SEQUENCE [LARGE SCALE GENOMIC DNA]</scope>
    <source>
        <strain evidence="1">Hydrate Ridge</strain>
    </source>
</reference>
<dbReference type="InterPro" id="IPR042099">
    <property type="entry name" value="ANL_N_sf"/>
</dbReference>
<dbReference type="SUPFAM" id="SSF56801">
    <property type="entry name" value="Acetyl-CoA synthetase-like"/>
    <property type="match status" value="1"/>
</dbReference>
<accession>A0A0A6PK17</accession>
<dbReference type="Gene3D" id="3.40.50.12780">
    <property type="entry name" value="N-terminal domain of ligase-like"/>
    <property type="match status" value="1"/>
</dbReference>
<dbReference type="GO" id="GO:0044550">
    <property type="term" value="P:secondary metabolite biosynthetic process"/>
    <property type="evidence" value="ECO:0007669"/>
    <property type="project" value="TreeGrafter"/>
</dbReference>
<comment type="caution">
    <text evidence="1">The sequence shown here is derived from an EMBL/GenBank/DDBJ whole genome shotgun (WGS) entry which is preliminary data.</text>
</comment>
<dbReference type="AlphaFoldDB" id="A0A0A6PK17"/>
<dbReference type="GO" id="GO:0031177">
    <property type="term" value="F:phosphopantetheine binding"/>
    <property type="evidence" value="ECO:0007669"/>
    <property type="project" value="TreeGrafter"/>
</dbReference>
<dbReference type="PANTHER" id="PTHR45527">
    <property type="entry name" value="NONRIBOSOMAL PEPTIDE SYNTHETASE"/>
    <property type="match status" value="1"/>
</dbReference>
<organism evidence="1 2">
    <name type="scientific">Candidatus Thiomargarita nelsonii</name>
    <dbReference type="NCBI Taxonomy" id="1003181"/>
    <lineage>
        <taxon>Bacteria</taxon>
        <taxon>Pseudomonadati</taxon>
        <taxon>Pseudomonadota</taxon>
        <taxon>Gammaproteobacteria</taxon>
        <taxon>Thiotrichales</taxon>
        <taxon>Thiotrichaceae</taxon>
        <taxon>Thiomargarita</taxon>
    </lineage>
</organism>
<proteinExistence type="predicted"/>
<evidence type="ECO:0000313" key="1">
    <source>
        <dbReference type="EMBL" id="KHD10932.2"/>
    </source>
</evidence>
<dbReference type="GO" id="GO:0043041">
    <property type="term" value="P:amino acid activation for nonribosomal peptide biosynthetic process"/>
    <property type="evidence" value="ECO:0007669"/>
    <property type="project" value="TreeGrafter"/>
</dbReference>